<keyword evidence="7" id="KW-1185">Reference proteome</keyword>
<evidence type="ECO:0000313" key="6">
    <source>
        <dbReference type="EMBL" id="KAK9937807.1"/>
    </source>
</evidence>
<dbReference type="Proteomes" id="UP001457282">
    <property type="component" value="Unassembled WGS sequence"/>
</dbReference>
<feature type="compositionally biased region" description="Polar residues" evidence="5">
    <location>
        <begin position="525"/>
        <end position="534"/>
    </location>
</feature>
<dbReference type="AlphaFoldDB" id="A0AAW1XMN6"/>
<name>A0AAW1XMN6_RUBAR</name>
<dbReference type="GO" id="GO:0006297">
    <property type="term" value="P:nucleotide-excision repair, DNA gap filling"/>
    <property type="evidence" value="ECO:0007669"/>
    <property type="project" value="TreeGrafter"/>
</dbReference>
<feature type="compositionally biased region" description="Polar residues" evidence="5">
    <location>
        <begin position="556"/>
        <end position="567"/>
    </location>
</feature>
<evidence type="ECO:0000256" key="4">
    <source>
        <dbReference type="ARBA" id="ARBA00023242"/>
    </source>
</evidence>
<evidence type="ECO:0000256" key="3">
    <source>
        <dbReference type="ARBA" id="ARBA00022705"/>
    </source>
</evidence>
<evidence type="ECO:0000313" key="7">
    <source>
        <dbReference type="Proteomes" id="UP001457282"/>
    </source>
</evidence>
<dbReference type="FunFam" id="3.90.1030.20:FF:000002">
    <property type="entry name" value="DNA polymerase delta subunit"/>
    <property type="match status" value="1"/>
</dbReference>
<dbReference type="GO" id="GO:0043625">
    <property type="term" value="C:delta DNA polymerase complex"/>
    <property type="evidence" value="ECO:0007669"/>
    <property type="project" value="InterPro"/>
</dbReference>
<evidence type="ECO:0000256" key="5">
    <source>
        <dbReference type="SAM" id="MobiDB-lite"/>
    </source>
</evidence>
<comment type="subcellular location">
    <subcellularLocation>
        <location evidence="1">Nucleus</location>
    </subcellularLocation>
</comment>
<dbReference type="InterPro" id="IPR019038">
    <property type="entry name" value="POLD3"/>
</dbReference>
<dbReference type="InterPro" id="IPR041913">
    <property type="entry name" value="POLD3_sf"/>
</dbReference>
<accession>A0AAW1XMN6</accession>
<dbReference type="EMBL" id="JBEDUW010000003">
    <property type="protein sequence ID" value="KAK9937807.1"/>
    <property type="molecule type" value="Genomic_DNA"/>
</dbReference>
<organism evidence="6 7">
    <name type="scientific">Rubus argutus</name>
    <name type="common">Southern blackberry</name>
    <dbReference type="NCBI Taxonomy" id="59490"/>
    <lineage>
        <taxon>Eukaryota</taxon>
        <taxon>Viridiplantae</taxon>
        <taxon>Streptophyta</taxon>
        <taxon>Embryophyta</taxon>
        <taxon>Tracheophyta</taxon>
        <taxon>Spermatophyta</taxon>
        <taxon>Magnoliopsida</taxon>
        <taxon>eudicotyledons</taxon>
        <taxon>Gunneridae</taxon>
        <taxon>Pentapetalae</taxon>
        <taxon>rosids</taxon>
        <taxon>fabids</taxon>
        <taxon>Rosales</taxon>
        <taxon>Rosaceae</taxon>
        <taxon>Rosoideae</taxon>
        <taxon>Rosoideae incertae sedis</taxon>
        <taxon>Rubus</taxon>
    </lineage>
</organism>
<sequence length="591" mass="64151">MAQIETQGILQDIETLVSDQLQVVSYKWLSRNYLVSSNDAKRLLQEFVENHGNGLEVVYALSGQLKSNPLSYNVRLVSGPQLAEAKEEFDGNCSIGVYSVQPCIPKDPATIWNAEFVQAEELHMQAPTVENCLRDNRFCGILNSFVMRNVEGTPMSTAAPQLKTKLAAGTSKTNLDHQDIAIPKQQQNKGEQTSPKAGLQAPNVIKDVKSESNGIGVAHQPNKAPADKEKVAPLPTNKKKIQSDKSSSASGGSLANLWGRASVKSKSNLTAENNNLIPNHAGASAEAQICAGEAVPGVSSDDDDQDVNFKRASNSEITRKRRVVFDFSDEDECEDAVNLASPEYPKGKSCQELKESSNTLVPYKTNLNFDEQVEDKPEVKEEISVEGESNQPCREDSTVVSKVTNAGIILTAKTDSSVPEKDANKMDKLANAAKTQRDAGIILTEKTHSSVPDKDANKMDKPANVAKKQSCVTEKDVNKLDKPTNATSRSPQRRKVLKTRIDERGREVTEVIWEGKETESKKADSSTTLKADSCTTEKADKAVTSATNRPPAAQKSVANSAPKNQTAKAGGKKGVNKDPKQGNILSFFKKV</sequence>
<feature type="compositionally biased region" description="Basic and acidic residues" evidence="5">
    <location>
        <begin position="473"/>
        <end position="482"/>
    </location>
</feature>
<dbReference type="PANTHER" id="PTHR17598:SF13">
    <property type="entry name" value="DNA POLYMERASE DELTA SUBUNIT 3"/>
    <property type="match status" value="1"/>
</dbReference>
<gene>
    <name evidence="6" type="ORF">M0R45_014576</name>
</gene>
<keyword evidence="3" id="KW-0235">DNA replication</keyword>
<dbReference type="GO" id="GO:0006271">
    <property type="term" value="P:DNA strand elongation involved in DNA replication"/>
    <property type="evidence" value="ECO:0007669"/>
    <property type="project" value="TreeGrafter"/>
</dbReference>
<dbReference type="GO" id="GO:1904161">
    <property type="term" value="P:DNA synthesis involved in UV-damage excision repair"/>
    <property type="evidence" value="ECO:0007669"/>
    <property type="project" value="TreeGrafter"/>
</dbReference>
<dbReference type="PANTHER" id="PTHR17598">
    <property type="entry name" value="DNA POLYMERASE DELTA SUBUNIT 3"/>
    <property type="match status" value="1"/>
</dbReference>
<evidence type="ECO:0000256" key="1">
    <source>
        <dbReference type="ARBA" id="ARBA00004123"/>
    </source>
</evidence>
<feature type="compositionally biased region" description="Polar residues" evidence="5">
    <location>
        <begin position="184"/>
        <end position="195"/>
    </location>
</feature>
<protein>
    <recommendedName>
        <fullName evidence="2">DNA polymerase delta subunit 3</fullName>
    </recommendedName>
</protein>
<dbReference type="Pfam" id="PF09507">
    <property type="entry name" value="CDC27"/>
    <property type="match status" value="1"/>
</dbReference>
<keyword evidence="4" id="KW-0539">Nucleus</keyword>
<reference evidence="6 7" key="1">
    <citation type="journal article" date="2023" name="G3 (Bethesda)">
        <title>A chromosome-length genome assembly and annotation of blackberry (Rubus argutus, cv. 'Hillquist').</title>
        <authorList>
            <person name="Bruna T."/>
            <person name="Aryal R."/>
            <person name="Dudchenko O."/>
            <person name="Sargent D.J."/>
            <person name="Mead D."/>
            <person name="Buti M."/>
            <person name="Cavallini A."/>
            <person name="Hytonen T."/>
            <person name="Andres J."/>
            <person name="Pham M."/>
            <person name="Weisz D."/>
            <person name="Mascagni F."/>
            <person name="Usai G."/>
            <person name="Natali L."/>
            <person name="Bassil N."/>
            <person name="Fernandez G.E."/>
            <person name="Lomsadze A."/>
            <person name="Armour M."/>
            <person name="Olukolu B."/>
            <person name="Poorten T."/>
            <person name="Britton C."/>
            <person name="Davik J."/>
            <person name="Ashrafi H."/>
            <person name="Aiden E.L."/>
            <person name="Borodovsky M."/>
            <person name="Worthington M."/>
        </authorList>
    </citation>
    <scope>NUCLEOTIDE SEQUENCE [LARGE SCALE GENOMIC DNA]</scope>
    <source>
        <strain evidence="6">PI 553951</strain>
    </source>
</reference>
<proteinExistence type="predicted"/>
<feature type="region of interest" description="Disordered" evidence="5">
    <location>
        <begin position="213"/>
        <end position="254"/>
    </location>
</feature>
<feature type="region of interest" description="Disordered" evidence="5">
    <location>
        <begin position="184"/>
        <end position="203"/>
    </location>
</feature>
<dbReference type="Gene3D" id="3.90.1030.20">
    <property type="entry name" value="DNA polymerase delta, p66 (Cdc27) subunit, wHTH domain"/>
    <property type="match status" value="1"/>
</dbReference>
<evidence type="ECO:0000256" key="2">
    <source>
        <dbReference type="ARBA" id="ARBA00017589"/>
    </source>
</evidence>
<dbReference type="GO" id="GO:0003887">
    <property type="term" value="F:DNA-directed DNA polymerase activity"/>
    <property type="evidence" value="ECO:0007669"/>
    <property type="project" value="TreeGrafter"/>
</dbReference>
<feature type="compositionally biased region" description="Low complexity" evidence="5">
    <location>
        <begin position="244"/>
        <end position="253"/>
    </location>
</feature>
<feature type="region of interest" description="Disordered" evidence="5">
    <location>
        <begin position="444"/>
        <end position="591"/>
    </location>
</feature>
<comment type="caution">
    <text evidence="6">The sequence shown here is derived from an EMBL/GenBank/DDBJ whole genome shotgun (WGS) entry which is preliminary data.</text>
</comment>
<feature type="compositionally biased region" description="Basic and acidic residues" evidence="5">
    <location>
        <begin position="445"/>
        <end position="461"/>
    </location>
</feature>
<feature type="compositionally biased region" description="Basic and acidic residues" evidence="5">
    <location>
        <begin position="499"/>
        <end position="524"/>
    </location>
</feature>